<feature type="region of interest" description="Disordered" evidence="2">
    <location>
        <begin position="172"/>
        <end position="201"/>
    </location>
</feature>
<evidence type="ECO:0000256" key="1">
    <source>
        <dbReference type="ARBA" id="ARBA00006854"/>
    </source>
</evidence>
<feature type="non-terminal residue" evidence="4">
    <location>
        <position position="744"/>
    </location>
</feature>
<protein>
    <recommendedName>
        <fullName evidence="3">WAPL domain-containing protein</fullName>
    </recommendedName>
</protein>
<evidence type="ECO:0000259" key="3">
    <source>
        <dbReference type="PROSITE" id="PS51271"/>
    </source>
</evidence>
<keyword evidence="5" id="KW-1185">Reference proteome</keyword>
<feature type="compositionally biased region" description="Low complexity" evidence="2">
    <location>
        <begin position="48"/>
        <end position="67"/>
    </location>
</feature>
<dbReference type="InterPro" id="IPR039874">
    <property type="entry name" value="WAPL"/>
</dbReference>
<evidence type="ECO:0000313" key="5">
    <source>
        <dbReference type="Proteomes" id="UP001177023"/>
    </source>
</evidence>
<dbReference type="PANTHER" id="PTHR22100:SF13">
    <property type="entry name" value="WINGS APART-LIKE PROTEIN HOMOLOG"/>
    <property type="match status" value="1"/>
</dbReference>
<evidence type="ECO:0000313" key="4">
    <source>
        <dbReference type="EMBL" id="CAJ0576857.1"/>
    </source>
</evidence>
<feature type="region of interest" description="Disordered" evidence="2">
    <location>
        <begin position="1"/>
        <end position="150"/>
    </location>
</feature>
<organism evidence="4 5">
    <name type="scientific">Mesorhabditis spiculigera</name>
    <dbReference type="NCBI Taxonomy" id="96644"/>
    <lineage>
        <taxon>Eukaryota</taxon>
        <taxon>Metazoa</taxon>
        <taxon>Ecdysozoa</taxon>
        <taxon>Nematoda</taxon>
        <taxon>Chromadorea</taxon>
        <taxon>Rhabditida</taxon>
        <taxon>Rhabditina</taxon>
        <taxon>Rhabditomorpha</taxon>
        <taxon>Rhabditoidea</taxon>
        <taxon>Rhabditidae</taxon>
        <taxon>Mesorhabditinae</taxon>
        <taxon>Mesorhabditis</taxon>
    </lineage>
</organism>
<dbReference type="PANTHER" id="PTHR22100">
    <property type="entry name" value="WINGS APART-LIKE PROTEIN HOMOLOG"/>
    <property type="match status" value="1"/>
</dbReference>
<gene>
    <name evidence="4" type="ORF">MSPICULIGERA_LOCUS15142</name>
</gene>
<feature type="compositionally biased region" description="Basic and acidic residues" evidence="2">
    <location>
        <begin position="112"/>
        <end position="126"/>
    </location>
</feature>
<feature type="compositionally biased region" description="Acidic residues" evidence="2">
    <location>
        <begin position="102"/>
        <end position="111"/>
    </location>
</feature>
<sequence>MASSRGRQARGFGSAGNDSTSASLFDAVFSKPPPRRAPRPFPVDEDNALPSVVSDAPSSSASSNPPAEQKMMSPPVSLPESTSTDGGDMNIDNSPASGSGDASDDDVTMDGEEVKARPGKHPRVDDFDFGEDEEEIVQPPAPKRAKSPEEPALARILPKKEARPVYRHVWSAGDGSDEEAEKPVETSRQQPAPVPTTAPTGLFGRTAVPIYKQRVRNVKDAHQCLEIGEQDHYKQDLTYILTSLGDPKATVNTKCLSAISLAKKCTASDFRQFIRTKGLIGSIFRALLDAPSDPNFALCAATLVYLMCRDQISVKVDANTLRLMVSLLKIEQVPRDATNAKYHAQICDIFKTYVKNNELAGQKMVFNFDDNEITPSSLTLEALVYALARNSEEAVKTELLNLGTMQWLVATVEKLVRRISGEELSDAAAQKLLQPLERCFRILETCTVHHKKNQAFLVSHRGSVLLHACAKFLEYQHKVIASHPPNSEFTTSQIGYLTILARVLMNLSHENELCCTKLGQIEGFLQRCLISFTYLAPKFASEEKKFDVHVMMPSLLVNLVERCASNRRKIIANKVEIFDVVAKTECELPVLEALTKLFLAHEEAAKAVDEDLDNDLMMEEPDVNEEEPDEDEDGARTDGRLDRNQLEDMTEHEMLQHVEVAMNKASAHMEDSVIASYMALLVGCLLQQNEDAAARVREMLPNGRLDSMIEQLNRFLEFMKIVSTKKSSHSIGKIVEYMERMNAE</sequence>
<dbReference type="InterPro" id="IPR012502">
    <property type="entry name" value="WAPL_dom"/>
</dbReference>
<feature type="compositionally biased region" description="Acidic residues" evidence="2">
    <location>
        <begin position="620"/>
        <end position="633"/>
    </location>
</feature>
<feature type="region of interest" description="Disordered" evidence="2">
    <location>
        <begin position="620"/>
        <end position="641"/>
    </location>
</feature>
<dbReference type="EMBL" id="CATQJA010002647">
    <property type="protein sequence ID" value="CAJ0576857.1"/>
    <property type="molecule type" value="Genomic_DNA"/>
</dbReference>
<evidence type="ECO:0000256" key="2">
    <source>
        <dbReference type="SAM" id="MobiDB-lite"/>
    </source>
</evidence>
<name>A0AA36G288_9BILA</name>
<dbReference type="InterPro" id="IPR022771">
    <property type="entry name" value="WAPL_C"/>
</dbReference>
<dbReference type="InterPro" id="IPR011989">
    <property type="entry name" value="ARM-like"/>
</dbReference>
<proteinExistence type="inferred from homology"/>
<accession>A0AA36G288</accession>
<dbReference type="Proteomes" id="UP001177023">
    <property type="component" value="Unassembled WGS sequence"/>
</dbReference>
<dbReference type="Pfam" id="PF07814">
    <property type="entry name" value="WAPL"/>
    <property type="match status" value="1"/>
</dbReference>
<comment type="similarity">
    <text evidence="1">Belongs to the WAPL family.</text>
</comment>
<dbReference type="Gene3D" id="1.25.10.10">
    <property type="entry name" value="Leucine-rich Repeat Variant"/>
    <property type="match status" value="1"/>
</dbReference>
<feature type="compositionally biased region" description="Acidic residues" evidence="2">
    <location>
        <begin position="127"/>
        <end position="136"/>
    </location>
</feature>
<reference evidence="4" key="1">
    <citation type="submission" date="2023-06" db="EMBL/GenBank/DDBJ databases">
        <authorList>
            <person name="Delattre M."/>
        </authorList>
    </citation>
    <scope>NUCLEOTIDE SEQUENCE</scope>
    <source>
        <strain evidence="4">AF72</strain>
    </source>
</reference>
<dbReference type="PROSITE" id="PS51271">
    <property type="entry name" value="WAPL"/>
    <property type="match status" value="1"/>
</dbReference>
<comment type="caution">
    <text evidence="4">The sequence shown here is derived from an EMBL/GenBank/DDBJ whole genome shotgun (WGS) entry which is preliminary data.</text>
</comment>
<feature type="domain" description="WAPL" evidence="3">
    <location>
        <begin position="205"/>
        <end position="722"/>
    </location>
</feature>
<dbReference type="AlphaFoldDB" id="A0AA36G288"/>